<protein>
    <submittedName>
        <fullName evidence="2">Uncharacterized protein</fullName>
    </submittedName>
</protein>
<feature type="compositionally biased region" description="Polar residues" evidence="1">
    <location>
        <begin position="380"/>
        <end position="398"/>
    </location>
</feature>
<dbReference type="PANTHER" id="PTHR38887:SF1">
    <property type="entry name" value="RAS MODIFICATION PROTEIN ERF4"/>
    <property type="match status" value="1"/>
</dbReference>
<feature type="region of interest" description="Disordered" evidence="1">
    <location>
        <begin position="1"/>
        <end position="140"/>
    </location>
</feature>
<keyword evidence="3" id="KW-1185">Reference proteome</keyword>
<evidence type="ECO:0000313" key="3">
    <source>
        <dbReference type="Proteomes" id="UP000070501"/>
    </source>
</evidence>
<dbReference type="STRING" id="196109.A0A136J2H9"/>
<feature type="region of interest" description="Disordered" evidence="1">
    <location>
        <begin position="371"/>
        <end position="402"/>
    </location>
</feature>
<feature type="compositionally biased region" description="Basic residues" evidence="1">
    <location>
        <begin position="463"/>
        <end position="472"/>
    </location>
</feature>
<feature type="region of interest" description="Disordered" evidence="1">
    <location>
        <begin position="419"/>
        <end position="472"/>
    </location>
</feature>
<dbReference type="EMBL" id="KQ964250">
    <property type="protein sequence ID" value="KXJ91362.1"/>
    <property type="molecule type" value="Genomic_DNA"/>
</dbReference>
<gene>
    <name evidence="2" type="ORF">Micbo1qcDRAFT_163059</name>
</gene>
<reference evidence="3" key="1">
    <citation type="submission" date="2016-02" db="EMBL/GenBank/DDBJ databases">
        <title>Draft genome sequence of Microdochium bolleyi, a fungal endophyte of beachgrass.</title>
        <authorList>
            <consortium name="DOE Joint Genome Institute"/>
            <person name="David A.S."/>
            <person name="May G."/>
            <person name="Haridas S."/>
            <person name="Lim J."/>
            <person name="Wang M."/>
            <person name="Labutti K."/>
            <person name="Lipzen A."/>
            <person name="Barry K."/>
            <person name="Grigoriev I.V."/>
        </authorList>
    </citation>
    <scope>NUCLEOTIDE SEQUENCE [LARGE SCALE GENOMIC DNA]</scope>
    <source>
        <strain evidence="3">J235TASD1</strain>
    </source>
</reference>
<evidence type="ECO:0000313" key="2">
    <source>
        <dbReference type="EMBL" id="KXJ91362.1"/>
    </source>
</evidence>
<organism evidence="2 3">
    <name type="scientific">Microdochium bolleyi</name>
    <dbReference type="NCBI Taxonomy" id="196109"/>
    <lineage>
        <taxon>Eukaryota</taxon>
        <taxon>Fungi</taxon>
        <taxon>Dikarya</taxon>
        <taxon>Ascomycota</taxon>
        <taxon>Pezizomycotina</taxon>
        <taxon>Sordariomycetes</taxon>
        <taxon>Xylariomycetidae</taxon>
        <taxon>Xylariales</taxon>
        <taxon>Microdochiaceae</taxon>
        <taxon>Microdochium</taxon>
    </lineage>
</organism>
<feature type="compositionally biased region" description="Low complexity" evidence="1">
    <location>
        <begin position="69"/>
        <end position="78"/>
    </location>
</feature>
<evidence type="ECO:0000256" key="1">
    <source>
        <dbReference type="SAM" id="MobiDB-lite"/>
    </source>
</evidence>
<feature type="compositionally biased region" description="Low complexity" evidence="1">
    <location>
        <begin position="37"/>
        <end position="60"/>
    </location>
</feature>
<name>A0A136J2H9_9PEZI</name>
<dbReference type="OrthoDB" id="37659at2759"/>
<sequence>MPSTPSAMAEWKQKEAALDADPTEALPPYSVVDDSHSVAVADSSAASSSGRQDSSGVTSFPAPPPFTAPPASSSPAPSGSIIESKASLAAAERARGEPSATGPTADAPFNFPSDATLPPYSPADAGAGPDATPTSAAPRHLPVLIPQVRPRADSPFLAAYSQDLLRYGIPRDTWLSFVDTLSAFLTANVSEKAISHAADIGRQLGDVPTDLGRSVADSAKHFGRDIKRSAMKGNIFGMATNIVGGAIGLTVGLPLKLAASATSLPARAAMAVLTPPQTPRERATAYALVANGEWFGQRGLKAQILDSQQVAELLGISMDDLLLDTKAARKAAEKRAAKQRNVSIIDSKRGDSVLTTKEPLAHLQGSIADLEEAPDDGAALSSTISEGSSKPKSSAAKNTSKHLEELGQGTIWLVVTQEKHKAVQGSASTQDNDSSNFTDPDDNNPSSADSRRSRRGRGDSDKNRHRSSISKD</sequence>
<dbReference type="InParanoid" id="A0A136J2H9"/>
<feature type="compositionally biased region" description="Polar residues" evidence="1">
    <location>
        <begin position="425"/>
        <end position="438"/>
    </location>
</feature>
<feature type="compositionally biased region" description="Low complexity" evidence="1">
    <location>
        <begin position="122"/>
        <end position="134"/>
    </location>
</feature>
<dbReference type="PANTHER" id="PTHR38887">
    <property type="entry name" value="CHROMOSOME 21, WHOLE GENOME SHOTGUN SEQUENCE"/>
    <property type="match status" value="1"/>
</dbReference>
<proteinExistence type="predicted"/>
<accession>A0A136J2H9</accession>
<dbReference type="AlphaFoldDB" id="A0A136J2H9"/>
<dbReference type="Proteomes" id="UP000070501">
    <property type="component" value="Unassembled WGS sequence"/>
</dbReference>
<dbReference type="InterPro" id="IPR053221">
    <property type="entry name" value="Burnettramic_acid_biosynth"/>
</dbReference>